<sequence length="295" mass="35091">MIKNDCDLANLNEHMKKTLKLNLCQSRAKNINSCPICGHDKYIKYGFYSGVQRYKCKNRYCEKTFSLSTNFIWSYSKKSPEKWAEFIELMLAKKTLRYCAKKLEINLSTAFYWRHKVLKGLTFHNIPKYLYGDVHIGKAIMRENFKGNRNIKDSFRKDIWIVAAKGKQDNILSLPVCKNGWNAKEFEEKVYKKIDKESYIKAYGDRYIWAIAKKHNLNSIKTKEEVELKIRNFTGNVNKWFSCFRGIATKYLRGYLCWFIIFYRDKEFTNMSILYELAKDCSFINTEKIRLVLEE</sequence>
<evidence type="ECO:0000313" key="2">
    <source>
        <dbReference type="Proteomes" id="UP000239471"/>
    </source>
</evidence>
<dbReference type="EMBL" id="PVXQ01000002">
    <property type="protein sequence ID" value="PRR84410.1"/>
    <property type="molecule type" value="Genomic_DNA"/>
</dbReference>
<dbReference type="Proteomes" id="UP000239471">
    <property type="component" value="Unassembled WGS sequence"/>
</dbReference>
<name>A0A2T0BKJ1_9CLOT</name>
<dbReference type="AlphaFoldDB" id="A0A2T0BKJ1"/>
<evidence type="ECO:0008006" key="3">
    <source>
        <dbReference type="Google" id="ProtNLM"/>
    </source>
</evidence>
<dbReference type="RefSeq" id="WP_106058369.1">
    <property type="nucleotide sequence ID" value="NZ_PVXQ01000002.1"/>
</dbReference>
<dbReference type="OrthoDB" id="15023at2"/>
<evidence type="ECO:0000313" key="1">
    <source>
        <dbReference type="EMBL" id="PRR84410.1"/>
    </source>
</evidence>
<proteinExistence type="predicted"/>
<organism evidence="1 2">
    <name type="scientific">Clostridium vincentii</name>
    <dbReference type="NCBI Taxonomy" id="52704"/>
    <lineage>
        <taxon>Bacteria</taxon>
        <taxon>Bacillati</taxon>
        <taxon>Bacillota</taxon>
        <taxon>Clostridia</taxon>
        <taxon>Eubacteriales</taxon>
        <taxon>Clostridiaceae</taxon>
        <taxon>Clostridium</taxon>
    </lineage>
</organism>
<comment type="caution">
    <text evidence="1">The sequence shown here is derived from an EMBL/GenBank/DDBJ whole genome shotgun (WGS) entry which is preliminary data.</text>
</comment>
<gene>
    <name evidence="1" type="ORF">CLVI_03360</name>
</gene>
<reference evidence="1 2" key="1">
    <citation type="submission" date="2018-03" db="EMBL/GenBank/DDBJ databases">
        <title>Genome sequence of Clostridium vincentii DSM 10228.</title>
        <authorList>
            <person name="Poehlein A."/>
            <person name="Daniel R."/>
        </authorList>
    </citation>
    <scope>NUCLEOTIDE SEQUENCE [LARGE SCALE GENOMIC DNA]</scope>
    <source>
        <strain evidence="1 2">DSM 10228</strain>
    </source>
</reference>
<accession>A0A2T0BKJ1</accession>
<keyword evidence="2" id="KW-1185">Reference proteome</keyword>
<protein>
    <recommendedName>
        <fullName evidence="3">Transposase</fullName>
    </recommendedName>
</protein>